<evidence type="ECO:0000259" key="3">
    <source>
        <dbReference type="Pfam" id="PF00144"/>
    </source>
</evidence>
<evidence type="ECO:0000256" key="1">
    <source>
        <dbReference type="ARBA" id="ARBA00038215"/>
    </source>
</evidence>
<dbReference type="InterPro" id="IPR012338">
    <property type="entry name" value="Beta-lactam/transpept-like"/>
</dbReference>
<keyword evidence="5" id="KW-1185">Reference proteome</keyword>
<accession>A0AAD7CM26</accession>
<comment type="similarity">
    <text evidence="1">Belongs to the peptidase S12 family.</text>
</comment>
<evidence type="ECO:0000313" key="5">
    <source>
        <dbReference type="Proteomes" id="UP001221757"/>
    </source>
</evidence>
<dbReference type="AlphaFoldDB" id="A0AAD7CM26"/>
<dbReference type="PANTHER" id="PTHR46825">
    <property type="entry name" value="D-ALANYL-D-ALANINE-CARBOXYPEPTIDASE/ENDOPEPTIDASE AMPH"/>
    <property type="match status" value="1"/>
</dbReference>
<dbReference type="Proteomes" id="UP001221757">
    <property type="component" value="Unassembled WGS sequence"/>
</dbReference>
<organism evidence="4 5">
    <name type="scientific">Mycena rosella</name>
    <name type="common">Pink bonnet</name>
    <name type="synonym">Agaricus rosellus</name>
    <dbReference type="NCBI Taxonomy" id="1033263"/>
    <lineage>
        <taxon>Eukaryota</taxon>
        <taxon>Fungi</taxon>
        <taxon>Dikarya</taxon>
        <taxon>Basidiomycota</taxon>
        <taxon>Agaricomycotina</taxon>
        <taxon>Agaricomycetes</taxon>
        <taxon>Agaricomycetidae</taxon>
        <taxon>Agaricales</taxon>
        <taxon>Marasmiineae</taxon>
        <taxon>Mycenaceae</taxon>
        <taxon>Mycena</taxon>
    </lineage>
</organism>
<evidence type="ECO:0000313" key="4">
    <source>
        <dbReference type="EMBL" id="KAJ7652951.1"/>
    </source>
</evidence>
<dbReference type="InterPro" id="IPR050491">
    <property type="entry name" value="AmpC-like"/>
</dbReference>
<name>A0AAD7CM26_MYCRO</name>
<dbReference type="Pfam" id="PF00144">
    <property type="entry name" value="Beta-lactamase"/>
    <property type="match status" value="1"/>
</dbReference>
<feature type="chain" id="PRO_5042185045" evidence="2">
    <location>
        <begin position="20"/>
        <end position="375"/>
    </location>
</feature>
<gene>
    <name evidence="4" type="ORF">B0H17DRAFT_957683</name>
</gene>
<sequence>MHFLSIGTILLSFGIYASAVDNSTILSPKIDTFINNVLAEWNTAGGVAVAVVRMDAQGGWLVETKGYGVAKADGTKVTQDTIFALGSDSKLFDILATGLLVSNQSLTPQISWKTKLASIMPGWKLMDPVASSESTIMDLMSHRTGLPRHDYSYFVYNDTFPALIHRLKYLKPSAGFRQIFQYNNMMYAVLSYLPTVLLPHKPPFVRYVKEHILDSLGLNSTTYSHATATATGRMADGFARTGINQTANPLDAGIPRVLPYLFDFAGGDGNTFSGPGGVLTTAVDAMLLLNGQHPTTNATIIPPGVVQMVATGVTVPEGNACVIPIPQRMFLSITLMQRFVRALCHCLWRGADPVVLPRSWCVLMLGAFVRNPIRL</sequence>
<dbReference type="Gene3D" id="3.40.710.10">
    <property type="entry name" value="DD-peptidase/beta-lactamase superfamily"/>
    <property type="match status" value="1"/>
</dbReference>
<feature type="signal peptide" evidence="2">
    <location>
        <begin position="1"/>
        <end position="19"/>
    </location>
</feature>
<keyword evidence="2" id="KW-0732">Signal</keyword>
<dbReference type="PANTHER" id="PTHR46825:SF15">
    <property type="entry name" value="BETA-LACTAMASE-RELATED DOMAIN-CONTAINING PROTEIN"/>
    <property type="match status" value="1"/>
</dbReference>
<feature type="domain" description="Beta-lactamase-related" evidence="3">
    <location>
        <begin position="49"/>
        <end position="289"/>
    </location>
</feature>
<reference evidence="4" key="1">
    <citation type="submission" date="2023-03" db="EMBL/GenBank/DDBJ databases">
        <title>Massive genome expansion in bonnet fungi (Mycena s.s.) driven by repeated elements and novel gene families across ecological guilds.</title>
        <authorList>
            <consortium name="Lawrence Berkeley National Laboratory"/>
            <person name="Harder C.B."/>
            <person name="Miyauchi S."/>
            <person name="Viragh M."/>
            <person name="Kuo A."/>
            <person name="Thoen E."/>
            <person name="Andreopoulos B."/>
            <person name="Lu D."/>
            <person name="Skrede I."/>
            <person name="Drula E."/>
            <person name="Henrissat B."/>
            <person name="Morin E."/>
            <person name="Kohler A."/>
            <person name="Barry K."/>
            <person name="LaButti K."/>
            <person name="Morin E."/>
            <person name="Salamov A."/>
            <person name="Lipzen A."/>
            <person name="Mereny Z."/>
            <person name="Hegedus B."/>
            <person name="Baldrian P."/>
            <person name="Stursova M."/>
            <person name="Weitz H."/>
            <person name="Taylor A."/>
            <person name="Grigoriev I.V."/>
            <person name="Nagy L.G."/>
            <person name="Martin F."/>
            <person name="Kauserud H."/>
        </authorList>
    </citation>
    <scope>NUCLEOTIDE SEQUENCE</scope>
    <source>
        <strain evidence="4">CBHHK067</strain>
    </source>
</reference>
<comment type="caution">
    <text evidence="4">The sequence shown here is derived from an EMBL/GenBank/DDBJ whole genome shotgun (WGS) entry which is preliminary data.</text>
</comment>
<dbReference type="SUPFAM" id="SSF56601">
    <property type="entry name" value="beta-lactamase/transpeptidase-like"/>
    <property type="match status" value="1"/>
</dbReference>
<evidence type="ECO:0000256" key="2">
    <source>
        <dbReference type="SAM" id="SignalP"/>
    </source>
</evidence>
<protein>
    <submittedName>
        <fullName evidence="4">Beta-lactamase/transpeptidase-like protein</fullName>
    </submittedName>
</protein>
<proteinExistence type="inferred from homology"/>
<dbReference type="InterPro" id="IPR001466">
    <property type="entry name" value="Beta-lactam-related"/>
</dbReference>
<dbReference type="EMBL" id="JARKIE010000341">
    <property type="protein sequence ID" value="KAJ7652951.1"/>
    <property type="molecule type" value="Genomic_DNA"/>
</dbReference>